<evidence type="ECO:0000313" key="3">
    <source>
        <dbReference type="RefSeq" id="XP_065648307.1"/>
    </source>
</evidence>
<dbReference type="InterPro" id="IPR006015">
    <property type="entry name" value="Universal_stress_UspA"/>
</dbReference>
<dbReference type="PANTHER" id="PTHR46989">
    <property type="entry name" value="USP DOMAIN-CONTAINING PROTEIN"/>
    <property type="match status" value="1"/>
</dbReference>
<name>A0ABM4BH16_HYDVU</name>
<dbReference type="InterPro" id="IPR014729">
    <property type="entry name" value="Rossmann-like_a/b/a_fold"/>
</dbReference>
<dbReference type="CDD" id="cd23659">
    <property type="entry name" value="USP_At3g01520-like"/>
    <property type="match status" value="1"/>
</dbReference>
<evidence type="ECO:0000259" key="1">
    <source>
        <dbReference type="Pfam" id="PF00582"/>
    </source>
</evidence>
<proteinExistence type="predicted"/>
<organism evidence="2 3">
    <name type="scientific">Hydra vulgaris</name>
    <name type="common">Hydra</name>
    <name type="synonym">Hydra attenuata</name>
    <dbReference type="NCBI Taxonomy" id="6087"/>
    <lineage>
        <taxon>Eukaryota</taxon>
        <taxon>Metazoa</taxon>
        <taxon>Cnidaria</taxon>
        <taxon>Hydrozoa</taxon>
        <taxon>Hydroidolina</taxon>
        <taxon>Anthoathecata</taxon>
        <taxon>Aplanulata</taxon>
        <taxon>Hydridae</taxon>
        <taxon>Hydra</taxon>
    </lineage>
</organism>
<dbReference type="PRINTS" id="PR01438">
    <property type="entry name" value="UNVRSLSTRESS"/>
</dbReference>
<keyword evidence="2" id="KW-1185">Reference proteome</keyword>
<dbReference type="RefSeq" id="XP_065648307.1">
    <property type="nucleotide sequence ID" value="XM_065792235.1"/>
</dbReference>
<dbReference type="GeneID" id="100209370"/>
<dbReference type="Proteomes" id="UP001652625">
    <property type="component" value="Chromosome 03"/>
</dbReference>
<gene>
    <name evidence="3" type="primary">LOC100209370</name>
</gene>
<dbReference type="SUPFAM" id="SSF52402">
    <property type="entry name" value="Adenine nucleotide alpha hydrolases-like"/>
    <property type="match status" value="1"/>
</dbReference>
<sequence length="159" mass="17618">MSTASRTILLAVDDSETSLNAFNWYLKNFHRNDDTLLLVHVHRMPELPTMGLMIGVVPMTQTYEAIIRTSIETSNQLLASYEQRCKDCQVTSKTILADNHDSPGHVICSLAKSNNADIVITGQRGLGALSRVFLGSTSDYILHHAHIPIIVVPPKVNEH</sequence>
<feature type="domain" description="UspA" evidence="1">
    <location>
        <begin position="6"/>
        <end position="153"/>
    </location>
</feature>
<reference evidence="3" key="1">
    <citation type="submission" date="2025-08" db="UniProtKB">
        <authorList>
            <consortium name="RefSeq"/>
        </authorList>
    </citation>
    <scope>IDENTIFICATION</scope>
</reference>
<evidence type="ECO:0000313" key="2">
    <source>
        <dbReference type="Proteomes" id="UP001652625"/>
    </source>
</evidence>
<accession>A0ABM4BH16</accession>
<dbReference type="InterPro" id="IPR006016">
    <property type="entry name" value="UspA"/>
</dbReference>
<protein>
    <submittedName>
        <fullName evidence="3">Universal stress protein Slr1101</fullName>
    </submittedName>
</protein>
<dbReference type="Gene3D" id="3.40.50.620">
    <property type="entry name" value="HUPs"/>
    <property type="match status" value="1"/>
</dbReference>
<dbReference type="PANTHER" id="PTHR46989:SF3">
    <property type="entry name" value="USPA DOMAIN-CONTAINING PROTEIN"/>
    <property type="match status" value="1"/>
</dbReference>
<dbReference type="Pfam" id="PF00582">
    <property type="entry name" value="Usp"/>
    <property type="match status" value="1"/>
</dbReference>